<feature type="compositionally biased region" description="Low complexity" evidence="1">
    <location>
        <begin position="193"/>
        <end position="204"/>
    </location>
</feature>
<feature type="region of interest" description="Disordered" evidence="1">
    <location>
        <begin position="28"/>
        <end position="52"/>
    </location>
</feature>
<organism evidence="2">
    <name type="scientific">Alectorobius mimon</name>
    <dbReference type="NCBI Taxonomy" id="360319"/>
    <lineage>
        <taxon>Eukaryota</taxon>
        <taxon>Metazoa</taxon>
        <taxon>Ecdysozoa</taxon>
        <taxon>Arthropoda</taxon>
        <taxon>Chelicerata</taxon>
        <taxon>Arachnida</taxon>
        <taxon>Acari</taxon>
        <taxon>Parasitiformes</taxon>
        <taxon>Ixodida</taxon>
        <taxon>Ixodoidea</taxon>
        <taxon>Argasidae</taxon>
        <taxon>Ornithodorinae</taxon>
        <taxon>Alectorobius</taxon>
    </lineage>
</organism>
<feature type="compositionally biased region" description="Basic residues" evidence="1">
    <location>
        <begin position="180"/>
        <end position="192"/>
    </location>
</feature>
<feature type="compositionally biased region" description="Polar residues" evidence="1">
    <location>
        <begin position="150"/>
        <end position="160"/>
    </location>
</feature>
<dbReference type="AlphaFoldDB" id="A0A147B9S0"/>
<feature type="compositionally biased region" description="Low complexity" evidence="1">
    <location>
        <begin position="130"/>
        <end position="139"/>
    </location>
</feature>
<name>A0A147B9S0_9ACAR</name>
<sequence length="218" mass="22167">TSATGYKRQNTMDVTGIGAGAAAAIKDGVPASSSPRTSKAMTVSGMKKAGSGGMATISSGSAAGNASSPSKAVGSVRKAANSASANYVKPNLSGIPRRNTYNYAEGKGPPATIDAPTSSATVGKQGSGGSSLAASPLPSHTNRAFPRGTANRSTFHSGQTRRAAYNNNGGPGGAWEGPRRRPRTHRLYRRASRSSPRYPPGSARVLPATMLLSPPCHE</sequence>
<feature type="non-terminal residue" evidence="2">
    <location>
        <position position="218"/>
    </location>
</feature>
<feature type="compositionally biased region" description="Polar residues" evidence="1">
    <location>
        <begin position="115"/>
        <end position="124"/>
    </location>
</feature>
<keyword evidence="2" id="KW-0418">Kinase</keyword>
<protein>
    <submittedName>
        <fullName evidence="2">Map microtubule affinity regulating kinase</fullName>
    </submittedName>
</protein>
<evidence type="ECO:0000256" key="1">
    <source>
        <dbReference type="SAM" id="MobiDB-lite"/>
    </source>
</evidence>
<feature type="region of interest" description="Disordered" evidence="1">
    <location>
        <begin position="103"/>
        <end position="218"/>
    </location>
</feature>
<accession>A0A147B9S0</accession>
<keyword evidence="2" id="KW-0808">Transferase</keyword>
<reference evidence="2" key="1">
    <citation type="submission" date="2016-03" db="EMBL/GenBank/DDBJ databases">
        <title>Gut transcriptome analysis on engorged females of Ornithodoros mimon (Acari: Argasidae) and phylogenetic inferences of soft ticks.</title>
        <authorList>
            <person name="Landulfo G.A."/>
            <person name="Giovanni D."/>
            <person name="Carvalho E."/>
            <person name="Junqueira-de-Azevedo I."/>
            <person name="Patane J."/>
            <person name="Mendoca R."/>
            <person name="Barros-Battesti D."/>
        </authorList>
    </citation>
    <scope>NUCLEOTIDE SEQUENCE</scope>
    <source>
        <strain evidence="2">Females</strain>
        <tissue evidence="2">Gut</tissue>
    </source>
</reference>
<proteinExistence type="predicted"/>
<feature type="compositionally biased region" description="Polar residues" evidence="1">
    <location>
        <begin position="31"/>
        <end position="41"/>
    </location>
</feature>
<feature type="non-terminal residue" evidence="2">
    <location>
        <position position="1"/>
    </location>
</feature>
<dbReference type="EMBL" id="GEIB01000328">
    <property type="protein sequence ID" value="JAR87517.1"/>
    <property type="molecule type" value="Transcribed_RNA"/>
</dbReference>
<dbReference type="GO" id="GO:0016301">
    <property type="term" value="F:kinase activity"/>
    <property type="evidence" value="ECO:0007669"/>
    <property type="project" value="UniProtKB-KW"/>
</dbReference>
<evidence type="ECO:0000313" key="2">
    <source>
        <dbReference type="EMBL" id="JAR87517.1"/>
    </source>
</evidence>